<dbReference type="Pfam" id="PF14145">
    <property type="entry name" value="YrhK"/>
    <property type="match status" value="1"/>
</dbReference>
<feature type="transmembrane region" description="Helical" evidence="1">
    <location>
        <begin position="46"/>
        <end position="64"/>
    </location>
</feature>
<gene>
    <name evidence="4" type="ORF">A5N15_07675</name>
    <name evidence="3" type="ORF">AN277_0206375</name>
</gene>
<reference evidence="5" key="2">
    <citation type="submission" date="2016-04" db="EMBL/GenBank/DDBJ databases">
        <authorList>
            <person name="Waterworth S."/>
            <person name="Matcher G."/>
        </authorList>
    </citation>
    <scope>NUCLEOTIDE SEQUENCE [LARGE SCALE GENOMIC DNA]</scope>
    <source>
        <strain evidence="5">RuSp02-3</strain>
    </source>
</reference>
<feature type="domain" description="YrhK" evidence="2">
    <location>
        <begin position="16"/>
        <end position="70"/>
    </location>
</feature>
<dbReference type="PATRIC" id="fig|37923.10.peg.368"/>
<dbReference type="EMBL" id="LJBJ02000011">
    <property type="protein sequence ID" value="OAX51860.1"/>
    <property type="molecule type" value="Genomic_DNA"/>
</dbReference>
<reference evidence="4 6" key="1">
    <citation type="submission" date="2016-04" db="EMBL/GenBank/DDBJ databases">
        <title>Identification of putative biosynthetic pathways for the production of bioactive secondary metabolites by the marine actinomycete Kocuria kristinae RUTW2-3.</title>
        <authorList>
            <person name="Waterworth S.C."/>
            <person name="Walmsley T.A."/>
            <person name="Matongo T."/>
            <person name="Davies-Coleman M.T."/>
            <person name="Dorrington R.A."/>
        </authorList>
    </citation>
    <scope>NUCLEOTIDE SEQUENCE [LARGE SCALE GENOMIC DNA]</scope>
    <source>
        <strain evidence="5">RuSp02-3</strain>
        <strain evidence="3">RUTW2-3</strain>
        <strain evidence="4 6">RUTW4-5</strain>
    </source>
</reference>
<feature type="transmembrane region" description="Helical" evidence="1">
    <location>
        <begin position="21"/>
        <end position="40"/>
    </location>
</feature>
<comment type="caution">
    <text evidence="4">The sequence shown here is derived from an EMBL/GenBank/DDBJ whole genome shotgun (WGS) entry which is preliminary data.</text>
</comment>
<dbReference type="Proteomes" id="UP000092021">
    <property type="component" value="Unassembled WGS sequence"/>
</dbReference>
<keyword evidence="1" id="KW-1133">Transmembrane helix</keyword>
<accession>A0A147E978</accession>
<organism evidence="4 6">
    <name type="scientific">Rothia kristinae</name>
    <dbReference type="NCBI Taxonomy" id="37923"/>
    <lineage>
        <taxon>Bacteria</taxon>
        <taxon>Bacillati</taxon>
        <taxon>Actinomycetota</taxon>
        <taxon>Actinomycetes</taxon>
        <taxon>Micrococcales</taxon>
        <taxon>Micrococcaceae</taxon>
        <taxon>Rothia</taxon>
    </lineage>
</organism>
<reference evidence="3" key="3">
    <citation type="submission" date="2016-04" db="EMBL/GenBank/DDBJ databases">
        <authorList>
            <person name="Evans L.H."/>
            <person name="Alamgir A."/>
            <person name="Owens N."/>
            <person name="Weber N.D."/>
            <person name="Virtaneva K."/>
            <person name="Barbian K."/>
            <person name="Babar A."/>
            <person name="Rosenke K."/>
        </authorList>
    </citation>
    <scope>NUCLEOTIDE SEQUENCE [LARGE SCALE GENOMIC DNA]</scope>
    <source>
        <strain evidence="3">RUTW2-3</strain>
    </source>
</reference>
<dbReference type="EMBL" id="LWGZ01000677">
    <property type="protein sequence ID" value="OAX58915.1"/>
    <property type="molecule type" value="Genomic_DNA"/>
</dbReference>
<sequence length="87" mass="9790">MQLRIGPDELVIRGLYETLSIVNDVLIGLIFLIGSFLFFSDATMVAGTWLFVAGSVLMLVRPCIRLTRRIHLQRINPALSPETARDF</sequence>
<evidence type="ECO:0000313" key="3">
    <source>
        <dbReference type="EMBL" id="OAX51860.1"/>
    </source>
</evidence>
<evidence type="ECO:0000313" key="6">
    <source>
        <dbReference type="Proteomes" id="UP000092021"/>
    </source>
</evidence>
<keyword evidence="1" id="KW-0472">Membrane</keyword>
<dbReference type="InterPro" id="IPR025424">
    <property type="entry name" value="YrhK_domain"/>
</dbReference>
<keyword evidence="1" id="KW-0812">Transmembrane</keyword>
<evidence type="ECO:0000313" key="5">
    <source>
        <dbReference type="Proteomes" id="UP000053171"/>
    </source>
</evidence>
<evidence type="ECO:0000256" key="1">
    <source>
        <dbReference type="SAM" id="Phobius"/>
    </source>
</evidence>
<name>A0A147E978_9MICC</name>
<dbReference type="Proteomes" id="UP000053171">
    <property type="component" value="Unassembled WGS sequence"/>
</dbReference>
<dbReference type="AlphaFoldDB" id="A0A147E978"/>
<protein>
    <recommendedName>
        <fullName evidence="2">YrhK domain-containing protein</fullName>
    </recommendedName>
</protein>
<proteinExistence type="predicted"/>
<evidence type="ECO:0000313" key="4">
    <source>
        <dbReference type="EMBL" id="OAX58915.1"/>
    </source>
</evidence>
<keyword evidence="5" id="KW-1185">Reference proteome</keyword>
<evidence type="ECO:0000259" key="2">
    <source>
        <dbReference type="Pfam" id="PF14145"/>
    </source>
</evidence>